<sequence length="66" mass="7621">MTATAQSDHHSTFENRRRTGRRKSCGLRLIFRSQSIPEKSRPKMEVCSDLREKEALGLKFLGINED</sequence>
<evidence type="ECO:0000313" key="3">
    <source>
        <dbReference type="Proteomes" id="UP000030645"/>
    </source>
</evidence>
<dbReference type="Proteomes" id="UP000030645">
    <property type="component" value="Unassembled WGS sequence"/>
</dbReference>
<dbReference type="EMBL" id="KE344442">
    <property type="protein sequence ID" value="EXB62296.1"/>
    <property type="molecule type" value="Genomic_DNA"/>
</dbReference>
<gene>
    <name evidence="2" type="ORF">L484_022184</name>
</gene>
<evidence type="ECO:0000313" key="2">
    <source>
        <dbReference type="EMBL" id="EXB62296.1"/>
    </source>
</evidence>
<evidence type="ECO:0000256" key="1">
    <source>
        <dbReference type="SAM" id="MobiDB-lite"/>
    </source>
</evidence>
<keyword evidence="3" id="KW-1185">Reference proteome</keyword>
<dbReference type="AlphaFoldDB" id="W9R088"/>
<feature type="compositionally biased region" description="Basic and acidic residues" evidence="1">
    <location>
        <begin position="7"/>
        <end position="17"/>
    </location>
</feature>
<feature type="region of interest" description="Disordered" evidence="1">
    <location>
        <begin position="1"/>
        <end position="21"/>
    </location>
</feature>
<name>W9R088_9ROSA</name>
<reference evidence="3" key="1">
    <citation type="submission" date="2013-01" db="EMBL/GenBank/DDBJ databases">
        <title>Draft Genome Sequence of a Mulberry Tree, Morus notabilis C.K. Schneid.</title>
        <authorList>
            <person name="He N."/>
            <person name="Zhao S."/>
        </authorList>
    </citation>
    <scope>NUCLEOTIDE SEQUENCE</scope>
</reference>
<organism evidence="2 3">
    <name type="scientific">Morus notabilis</name>
    <dbReference type="NCBI Taxonomy" id="981085"/>
    <lineage>
        <taxon>Eukaryota</taxon>
        <taxon>Viridiplantae</taxon>
        <taxon>Streptophyta</taxon>
        <taxon>Embryophyta</taxon>
        <taxon>Tracheophyta</taxon>
        <taxon>Spermatophyta</taxon>
        <taxon>Magnoliopsida</taxon>
        <taxon>eudicotyledons</taxon>
        <taxon>Gunneridae</taxon>
        <taxon>Pentapetalae</taxon>
        <taxon>rosids</taxon>
        <taxon>fabids</taxon>
        <taxon>Rosales</taxon>
        <taxon>Moraceae</taxon>
        <taxon>Moreae</taxon>
        <taxon>Morus</taxon>
    </lineage>
</organism>
<accession>W9R088</accession>
<protein>
    <submittedName>
        <fullName evidence="2">Uncharacterized protein</fullName>
    </submittedName>
</protein>
<proteinExistence type="predicted"/>